<accession>R7W5Q8</accession>
<protein>
    <submittedName>
        <fullName evidence="1">Uncharacterized protein</fullName>
    </submittedName>
</protein>
<sequence>MFDVTSQLNYKNVPTWHRDICRHSYLADQAGGDNLLDEQRHDLYNEAQSLSDILDKESIYLTIQATIDEAQDAENVENHISLAKMLEVNQEVSTAKSAPTSRRRILFSIELNAGTPGGIQYFGEREDHCYLGNEVKLYEHHVDALFAMLWHKKADINYYVCTINKIFAKPGQRMVHYMEENLLEYIDLHDDTLIARLIDGIYSPNVALC</sequence>
<organism evidence="1">
    <name type="scientific">Aegilops tauschii</name>
    <name type="common">Tausch's goatgrass</name>
    <name type="synonym">Aegilops squarrosa</name>
    <dbReference type="NCBI Taxonomy" id="37682"/>
    <lineage>
        <taxon>Eukaryota</taxon>
        <taxon>Viridiplantae</taxon>
        <taxon>Streptophyta</taxon>
        <taxon>Embryophyta</taxon>
        <taxon>Tracheophyta</taxon>
        <taxon>Spermatophyta</taxon>
        <taxon>Magnoliopsida</taxon>
        <taxon>Liliopsida</taxon>
        <taxon>Poales</taxon>
        <taxon>Poaceae</taxon>
        <taxon>BOP clade</taxon>
        <taxon>Pooideae</taxon>
        <taxon>Triticodae</taxon>
        <taxon>Triticeae</taxon>
        <taxon>Triticinae</taxon>
        <taxon>Aegilops</taxon>
    </lineage>
</organism>
<evidence type="ECO:0000313" key="1">
    <source>
        <dbReference type="EnsemblPlants" id="EMT02811"/>
    </source>
</evidence>
<reference evidence="1" key="1">
    <citation type="submission" date="2015-06" db="UniProtKB">
        <authorList>
            <consortium name="EnsemblPlants"/>
        </authorList>
    </citation>
    <scope>IDENTIFICATION</scope>
</reference>
<dbReference type="EnsemblPlants" id="EMT02811">
    <property type="protein sequence ID" value="EMT02811"/>
    <property type="gene ID" value="F775_06503"/>
</dbReference>
<name>R7W5Q8_AEGTA</name>
<dbReference type="AlphaFoldDB" id="R7W5Q8"/>
<proteinExistence type="predicted"/>